<dbReference type="AlphaFoldDB" id="A0AAW2FBF6"/>
<dbReference type="EMBL" id="JADYXP020000013">
    <property type="protein sequence ID" value="KAL0111297.1"/>
    <property type="molecule type" value="Genomic_DNA"/>
</dbReference>
<name>A0AAW2FBF6_9HYME</name>
<organism evidence="1 2">
    <name type="scientific">Cardiocondyla obscurior</name>
    <dbReference type="NCBI Taxonomy" id="286306"/>
    <lineage>
        <taxon>Eukaryota</taxon>
        <taxon>Metazoa</taxon>
        <taxon>Ecdysozoa</taxon>
        <taxon>Arthropoda</taxon>
        <taxon>Hexapoda</taxon>
        <taxon>Insecta</taxon>
        <taxon>Pterygota</taxon>
        <taxon>Neoptera</taxon>
        <taxon>Endopterygota</taxon>
        <taxon>Hymenoptera</taxon>
        <taxon>Apocrita</taxon>
        <taxon>Aculeata</taxon>
        <taxon>Formicoidea</taxon>
        <taxon>Formicidae</taxon>
        <taxon>Myrmicinae</taxon>
        <taxon>Cardiocondyla</taxon>
    </lineage>
</organism>
<keyword evidence="2" id="KW-1185">Reference proteome</keyword>
<evidence type="ECO:0000313" key="2">
    <source>
        <dbReference type="Proteomes" id="UP001430953"/>
    </source>
</evidence>
<sequence>MAATAPCLLHGCKVTAACACVATYSQDLRTQRIHFCKLVSFKYASHMCIEEGERKCEQVKNLSELYYIHTSISSIFFRAASININNTLPANVPFNEKRHLGVRLVVLYDTVYVSTCLHFSQSVRTHVPGWSLRTYVHH</sequence>
<accession>A0AAW2FBF6</accession>
<evidence type="ECO:0008006" key="3">
    <source>
        <dbReference type="Google" id="ProtNLM"/>
    </source>
</evidence>
<gene>
    <name evidence="1" type="ORF">PUN28_012896</name>
</gene>
<evidence type="ECO:0000313" key="1">
    <source>
        <dbReference type="EMBL" id="KAL0111297.1"/>
    </source>
</evidence>
<dbReference type="Proteomes" id="UP001430953">
    <property type="component" value="Unassembled WGS sequence"/>
</dbReference>
<protein>
    <recommendedName>
        <fullName evidence="3">Secreted protein</fullName>
    </recommendedName>
</protein>
<reference evidence="1 2" key="1">
    <citation type="submission" date="2023-03" db="EMBL/GenBank/DDBJ databases">
        <title>High recombination rates correlate with genetic variation in Cardiocondyla obscurior ants.</title>
        <authorList>
            <person name="Errbii M."/>
        </authorList>
    </citation>
    <scope>NUCLEOTIDE SEQUENCE [LARGE SCALE GENOMIC DNA]</scope>
    <source>
        <strain evidence="1">Alpha-2009</strain>
        <tissue evidence="1">Whole body</tissue>
    </source>
</reference>
<proteinExistence type="predicted"/>
<comment type="caution">
    <text evidence="1">The sequence shown here is derived from an EMBL/GenBank/DDBJ whole genome shotgun (WGS) entry which is preliminary data.</text>
</comment>